<dbReference type="EMBL" id="CM042064">
    <property type="protein sequence ID" value="KAI3665740.1"/>
    <property type="molecule type" value="Genomic_DNA"/>
</dbReference>
<gene>
    <name evidence="1" type="ORF">L6452_44370</name>
</gene>
<evidence type="ECO:0000313" key="2">
    <source>
        <dbReference type="Proteomes" id="UP001055879"/>
    </source>
</evidence>
<reference evidence="2" key="1">
    <citation type="journal article" date="2022" name="Mol. Ecol. Resour.">
        <title>The genomes of chicory, endive, great burdock and yacon provide insights into Asteraceae palaeo-polyploidization history and plant inulin production.</title>
        <authorList>
            <person name="Fan W."/>
            <person name="Wang S."/>
            <person name="Wang H."/>
            <person name="Wang A."/>
            <person name="Jiang F."/>
            <person name="Liu H."/>
            <person name="Zhao H."/>
            <person name="Xu D."/>
            <person name="Zhang Y."/>
        </authorList>
    </citation>
    <scope>NUCLEOTIDE SEQUENCE [LARGE SCALE GENOMIC DNA]</scope>
    <source>
        <strain evidence="2">cv. Niubang</strain>
    </source>
</reference>
<evidence type="ECO:0000313" key="1">
    <source>
        <dbReference type="EMBL" id="KAI3665740.1"/>
    </source>
</evidence>
<protein>
    <submittedName>
        <fullName evidence="1">Uncharacterized protein</fullName>
    </submittedName>
</protein>
<dbReference type="Proteomes" id="UP001055879">
    <property type="component" value="Linkage Group LG18"/>
</dbReference>
<organism evidence="1 2">
    <name type="scientific">Arctium lappa</name>
    <name type="common">Greater burdock</name>
    <name type="synonym">Lappa major</name>
    <dbReference type="NCBI Taxonomy" id="4217"/>
    <lineage>
        <taxon>Eukaryota</taxon>
        <taxon>Viridiplantae</taxon>
        <taxon>Streptophyta</taxon>
        <taxon>Embryophyta</taxon>
        <taxon>Tracheophyta</taxon>
        <taxon>Spermatophyta</taxon>
        <taxon>Magnoliopsida</taxon>
        <taxon>eudicotyledons</taxon>
        <taxon>Gunneridae</taxon>
        <taxon>Pentapetalae</taxon>
        <taxon>asterids</taxon>
        <taxon>campanulids</taxon>
        <taxon>Asterales</taxon>
        <taxon>Asteraceae</taxon>
        <taxon>Carduoideae</taxon>
        <taxon>Cardueae</taxon>
        <taxon>Arctiinae</taxon>
        <taxon>Arctium</taxon>
    </lineage>
</organism>
<sequence>MNSDYSTPEVSSDYEKCREERIKANLERMQKLGIYDLSLKLRSIKPNTNRKNNKSLSTNQNKTPNLCIPPLPSSVPARRSSRLQSTPAVSYTEAVLSKKGKDENDHLISENSRPEVYTEEHEKLLGDTKTEWTLFVDGYGKDGKKIYDQVRGKTCHQCRYGENVLEAMQNPDWICPVCRGICNCSLCRQAKGWAPTGVLYRKVCEILKKLSLRVCLMLLPKSDPKTCTFMWDFNQISSLGYKSVAHYLIQTRRSDPNSEKTEQPVCAKRSLPFSNEKVESEDGLNTSEKIEPLHVKLESGQELENKNLEAELEFEVMKDEKVNNLKLESGQELEDETENPKKVKGSDETSCNDVKLESGQESEGKNSEAENENENQEKVNNESEFDIEVVNLECENGKAENEVKNSVVTPETRPISQKKRRKVVERDLENSIAGRLRSRRKCT</sequence>
<name>A0ACB8XJI9_ARCLA</name>
<reference evidence="1 2" key="2">
    <citation type="journal article" date="2022" name="Mol. Ecol. Resour.">
        <title>The genomes of chicory, endive, great burdock and yacon provide insights into Asteraceae paleo-polyploidization history and plant inulin production.</title>
        <authorList>
            <person name="Fan W."/>
            <person name="Wang S."/>
            <person name="Wang H."/>
            <person name="Wang A."/>
            <person name="Jiang F."/>
            <person name="Liu H."/>
            <person name="Zhao H."/>
            <person name="Xu D."/>
            <person name="Zhang Y."/>
        </authorList>
    </citation>
    <scope>NUCLEOTIDE SEQUENCE [LARGE SCALE GENOMIC DNA]</scope>
    <source>
        <strain evidence="2">cv. Niubang</strain>
    </source>
</reference>
<comment type="caution">
    <text evidence="1">The sequence shown here is derived from an EMBL/GenBank/DDBJ whole genome shotgun (WGS) entry which is preliminary data.</text>
</comment>
<keyword evidence="2" id="KW-1185">Reference proteome</keyword>
<proteinExistence type="predicted"/>
<accession>A0ACB8XJI9</accession>